<feature type="region of interest" description="Disordered" evidence="1">
    <location>
        <begin position="603"/>
        <end position="628"/>
    </location>
</feature>
<reference evidence="5 6" key="1">
    <citation type="submission" date="2019-12" db="EMBL/GenBank/DDBJ databases">
        <title>Draft genome sequence of the ascomycete Xylaria multiplex DSM 110363.</title>
        <authorList>
            <person name="Buettner E."/>
            <person name="Kellner H."/>
        </authorList>
    </citation>
    <scope>NUCLEOTIDE SEQUENCE [LARGE SCALE GENOMIC DNA]</scope>
    <source>
        <strain evidence="5 6">DSM 110363</strain>
    </source>
</reference>
<keyword evidence="2" id="KW-1133">Transmembrane helix</keyword>
<dbReference type="Proteomes" id="UP000481858">
    <property type="component" value="Unassembled WGS sequence"/>
</dbReference>
<organism evidence="5 6">
    <name type="scientific">Xylaria multiplex</name>
    <dbReference type="NCBI Taxonomy" id="323545"/>
    <lineage>
        <taxon>Eukaryota</taxon>
        <taxon>Fungi</taxon>
        <taxon>Dikarya</taxon>
        <taxon>Ascomycota</taxon>
        <taxon>Pezizomycotina</taxon>
        <taxon>Sordariomycetes</taxon>
        <taxon>Xylariomycetidae</taxon>
        <taxon>Xylariales</taxon>
        <taxon>Xylariaceae</taxon>
        <taxon>Xylaria</taxon>
    </lineage>
</organism>
<dbReference type="InterPro" id="IPR033121">
    <property type="entry name" value="PEPTIDASE_A1"/>
</dbReference>
<name>A0A7C8MTG6_9PEZI</name>
<dbReference type="InterPro" id="IPR034164">
    <property type="entry name" value="Pepsin-like_dom"/>
</dbReference>
<feature type="compositionally biased region" description="Basic residues" evidence="1">
    <location>
        <begin position="476"/>
        <end position="485"/>
    </location>
</feature>
<feature type="chain" id="PRO_5028995408" description="Peptidase A1 domain-containing protein" evidence="3">
    <location>
        <begin position="26"/>
        <end position="628"/>
    </location>
</feature>
<feature type="transmembrane region" description="Helical" evidence="2">
    <location>
        <begin position="428"/>
        <end position="450"/>
    </location>
</feature>
<comment type="caution">
    <text evidence="5">The sequence shown here is derived from an EMBL/GenBank/DDBJ whole genome shotgun (WGS) entry which is preliminary data.</text>
</comment>
<dbReference type="InParanoid" id="A0A7C8MTG6"/>
<dbReference type="CDD" id="cd05471">
    <property type="entry name" value="pepsin_like"/>
    <property type="match status" value="1"/>
</dbReference>
<evidence type="ECO:0000256" key="3">
    <source>
        <dbReference type="SAM" id="SignalP"/>
    </source>
</evidence>
<evidence type="ECO:0000313" key="5">
    <source>
        <dbReference type="EMBL" id="KAF2969051.1"/>
    </source>
</evidence>
<dbReference type="AlphaFoldDB" id="A0A7C8MTG6"/>
<evidence type="ECO:0000256" key="2">
    <source>
        <dbReference type="SAM" id="Phobius"/>
    </source>
</evidence>
<keyword evidence="2" id="KW-0472">Membrane</keyword>
<sequence length="628" mass="68402">MNIDMNTKIPLFARVLTLLLLRSDAKVITRSSSYDDKPTAIVIPPSEYFEGNDGQWSTFNLRVGTPEQDVRVTVSTASPESFVVLSEYGCSTSTLETVPLNCAVSRGNLFNPNESSSWHEVGLFGINEDGVGLEANLGYSLRAEFGTENLGLGLTGPSLENQTVAGIAAAKPFYLGLFGLNNQPANFTSLGNFSSPSFLTTLKDHDVIPSLSWSYTAGAQYRLKQVYGQLILSGYDKSKFIENLASFTMAGDVTRDLVVVLQSVSYSDPYLWLPEDVCGAFEEAFGITLDSTTGLYLVNETHHSTLLNSDAEVTFRLSDVRSGGEAVKIVLPYDAFDLTANYPLVENKNYYFPLKRATNATQYTLGRTFLQEAYLTTDYERGTFNVSACSWAAGAEENIVMIPPKDSCSLINGCSSGSRNKSLSGGEIAGIVIGVVLATIIVVAVIVYVIRRERKKRSYAAQDPAPDMAVITGPVHNHHSSRRVGKYYSPDTVGTSTDAGYSEGNRENRGESNNSNSGEQELDGQDTQIERITAPNRDESHIHQLQEEAKLPNGEFVPIYYELGGRELTRAGSGLVSRVKRQEGEDHLDSPFVSTLGSVAWQGEGEEASSDLVSPTTPIRHSSQHIEA</sequence>
<feature type="compositionally biased region" description="Polar residues" evidence="1">
    <location>
        <begin position="611"/>
        <end position="621"/>
    </location>
</feature>
<feature type="region of interest" description="Disordered" evidence="1">
    <location>
        <begin position="467"/>
        <end position="524"/>
    </location>
</feature>
<dbReference type="PROSITE" id="PS51767">
    <property type="entry name" value="PEPTIDASE_A1"/>
    <property type="match status" value="1"/>
</dbReference>
<keyword evidence="2" id="KW-0812">Transmembrane</keyword>
<proteinExistence type="predicted"/>
<gene>
    <name evidence="5" type="ORF">GQX73_g4479</name>
</gene>
<evidence type="ECO:0000259" key="4">
    <source>
        <dbReference type="PROSITE" id="PS51767"/>
    </source>
</evidence>
<evidence type="ECO:0000313" key="6">
    <source>
        <dbReference type="Proteomes" id="UP000481858"/>
    </source>
</evidence>
<dbReference type="InterPro" id="IPR021109">
    <property type="entry name" value="Peptidase_aspartic_dom_sf"/>
</dbReference>
<dbReference type="SUPFAM" id="SSF50630">
    <property type="entry name" value="Acid proteases"/>
    <property type="match status" value="1"/>
</dbReference>
<protein>
    <recommendedName>
        <fullName evidence="4">Peptidase A1 domain-containing protein</fullName>
    </recommendedName>
</protein>
<dbReference type="Gene3D" id="2.40.70.10">
    <property type="entry name" value="Acid Proteases"/>
    <property type="match status" value="2"/>
</dbReference>
<evidence type="ECO:0000256" key="1">
    <source>
        <dbReference type="SAM" id="MobiDB-lite"/>
    </source>
</evidence>
<keyword evidence="3" id="KW-0732">Signal</keyword>
<dbReference type="EMBL" id="WUBL01000041">
    <property type="protein sequence ID" value="KAF2969051.1"/>
    <property type="molecule type" value="Genomic_DNA"/>
</dbReference>
<feature type="domain" description="Peptidase A1" evidence="4">
    <location>
        <begin position="57"/>
        <end position="387"/>
    </location>
</feature>
<accession>A0A7C8MTG6</accession>
<keyword evidence="6" id="KW-1185">Reference proteome</keyword>
<feature type="signal peptide" evidence="3">
    <location>
        <begin position="1"/>
        <end position="25"/>
    </location>
</feature>
<dbReference type="OrthoDB" id="4074350at2759"/>
<dbReference type="Pfam" id="PF00026">
    <property type="entry name" value="Asp"/>
    <property type="match status" value="1"/>
</dbReference>